<dbReference type="GO" id="GO:0005506">
    <property type="term" value="F:iron ion binding"/>
    <property type="evidence" value="ECO:0007669"/>
    <property type="project" value="InterPro"/>
</dbReference>
<sequence length="417" mass="48162">MVYIPLDSSRESSVALLREGNTFISTRCERYDTDIFRARLMMEKTICLRGEAAARLFYDEQRFTREGAAPGLLVKTLFGVGGVQGLDGEAHRVRKQMFMDLMSDADIEELTHYAAEEWQQAIESWQRQTQVVLHSAVQRIHFRAACRWAGVPVDEDAVDTRCAEQAAMIDGAGGVASRHWQARRARKHSEAWMAALVEQVRGNRIQVDEDRALFRVSWHRDVQGDLLTPQVAAVELLNLLRPTVAIARFVTFAALALHEHPGWHETLRQDDAWLEPFVQEVRRLYGFFPFLAARVREDFEWNGYRFPKGWRVMLDLYGTNRDPRSWAQPDEFRPERYEREAINAYNFIPQGGGEHAVNHRCPGEWFTIALIKEGVRQLTRHMTYEVPKQDLRIDWSRMPIIPESRFVIASIRPAATP</sequence>
<keyword evidence="6" id="KW-0408">Iron</keyword>
<evidence type="ECO:0000256" key="6">
    <source>
        <dbReference type="ARBA" id="ARBA00023004"/>
    </source>
</evidence>
<evidence type="ECO:0000313" key="9">
    <source>
        <dbReference type="Proteomes" id="UP000294489"/>
    </source>
</evidence>
<dbReference type="GO" id="GO:0016705">
    <property type="term" value="F:oxidoreductase activity, acting on paired donors, with incorporation or reduction of molecular oxygen"/>
    <property type="evidence" value="ECO:0007669"/>
    <property type="project" value="InterPro"/>
</dbReference>
<dbReference type="PANTHER" id="PTHR24286:SF24">
    <property type="entry name" value="LANOSTEROL 14-ALPHA DEMETHYLASE"/>
    <property type="match status" value="1"/>
</dbReference>
<dbReference type="Gene3D" id="1.10.630.10">
    <property type="entry name" value="Cytochrome P450"/>
    <property type="match status" value="1"/>
</dbReference>
<dbReference type="PANTHER" id="PTHR24286">
    <property type="entry name" value="CYTOCHROME P450 26"/>
    <property type="match status" value="1"/>
</dbReference>
<keyword evidence="7" id="KW-0503">Monooxygenase</keyword>
<keyword evidence="5" id="KW-0560">Oxidoreductase</keyword>
<accession>A0A4R8FIW7</accession>
<comment type="similarity">
    <text evidence="2">Belongs to the cytochrome P450 family.</text>
</comment>
<name>A0A4R8FIW7_9GAMM</name>
<dbReference type="Pfam" id="PF00067">
    <property type="entry name" value="p450"/>
    <property type="match status" value="1"/>
</dbReference>
<evidence type="ECO:0000313" key="8">
    <source>
        <dbReference type="EMBL" id="TDX26074.1"/>
    </source>
</evidence>
<evidence type="ECO:0000256" key="5">
    <source>
        <dbReference type="ARBA" id="ARBA00023002"/>
    </source>
</evidence>
<dbReference type="SUPFAM" id="SSF48264">
    <property type="entry name" value="Cytochrome P450"/>
    <property type="match status" value="1"/>
</dbReference>
<keyword evidence="3" id="KW-0349">Heme</keyword>
<organism evidence="8 9">
    <name type="scientific">Modicisalibacter xianhensis</name>
    <dbReference type="NCBI Taxonomy" id="442341"/>
    <lineage>
        <taxon>Bacteria</taxon>
        <taxon>Pseudomonadati</taxon>
        <taxon>Pseudomonadota</taxon>
        <taxon>Gammaproteobacteria</taxon>
        <taxon>Oceanospirillales</taxon>
        <taxon>Halomonadaceae</taxon>
        <taxon>Modicisalibacter</taxon>
    </lineage>
</organism>
<evidence type="ECO:0000256" key="2">
    <source>
        <dbReference type="ARBA" id="ARBA00010617"/>
    </source>
</evidence>
<evidence type="ECO:0000256" key="7">
    <source>
        <dbReference type="ARBA" id="ARBA00023033"/>
    </source>
</evidence>
<dbReference type="GO" id="GO:0016125">
    <property type="term" value="P:sterol metabolic process"/>
    <property type="evidence" value="ECO:0007669"/>
    <property type="project" value="TreeGrafter"/>
</dbReference>
<evidence type="ECO:0000256" key="4">
    <source>
        <dbReference type="ARBA" id="ARBA00022723"/>
    </source>
</evidence>
<dbReference type="CDD" id="cd11067">
    <property type="entry name" value="CYP152"/>
    <property type="match status" value="1"/>
</dbReference>
<dbReference type="OrthoDB" id="9764248at2"/>
<dbReference type="AlphaFoldDB" id="A0A4R8FIW7"/>
<evidence type="ECO:0000256" key="3">
    <source>
        <dbReference type="ARBA" id="ARBA00022617"/>
    </source>
</evidence>
<dbReference type="RefSeq" id="WP_134019617.1">
    <property type="nucleotide sequence ID" value="NZ_SOEC01000017.1"/>
</dbReference>
<reference evidence="8 9" key="1">
    <citation type="submission" date="2019-03" db="EMBL/GenBank/DDBJ databases">
        <title>Freshwater and sediment microbial communities from various areas in North America, analyzing microbe dynamics in response to fracking.</title>
        <authorList>
            <person name="Lamendella R."/>
        </authorList>
    </citation>
    <scope>NUCLEOTIDE SEQUENCE [LARGE SCALE GENOMIC DNA]</scope>
    <source>
        <strain evidence="8 9">6_TX</strain>
    </source>
</reference>
<comment type="cofactor">
    <cofactor evidence="1">
        <name>heme</name>
        <dbReference type="ChEBI" id="CHEBI:30413"/>
    </cofactor>
</comment>
<protein>
    <submittedName>
        <fullName evidence="8">Fatty-acid peroxygenase</fullName>
    </submittedName>
</protein>
<dbReference type="GO" id="GO:0020037">
    <property type="term" value="F:heme binding"/>
    <property type="evidence" value="ECO:0007669"/>
    <property type="project" value="InterPro"/>
</dbReference>
<dbReference type="GO" id="GO:0004497">
    <property type="term" value="F:monooxygenase activity"/>
    <property type="evidence" value="ECO:0007669"/>
    <property type="project" value="UniProtKB-KW"/>
</dbReference>
<keyword evidence="4" id="KW-0479">Metal-binding</keyword>
<dbReference type="Proteomes" id="UP000294489">
    <property type="component" value="Unassembled WGS sequence"/>
</dbReference>
<dbReference type="InterPro" id="IPR036396">
    <property type="entry name" value="Cyt_P450_sf"/>
</dbReference>
<comment type="caution">
    <text evidence="8">The sequence shown here is derived from an EMBL/GenBank/DDBJ whole genome shotgun (WGS) entry which is preliminary data.</text>
</comment>
<dbReference type="EMBL" id="SOEC01000017">
    <property type="protein sequence ID" value="TDX26074.1"/>
    <property type="molecule type" value="Genomic_DNA"/>
</dbReference>
<evidence type="ECO:0000256" key="1">
    <source>
        <dbReference type="ARBA" id="ARBA00001971"/>
    </source>
</evidence>
<proteinExistence type="inferred from homology"/>
<dbReference type="InterPro" id="IPR001128">
    <property type="entry name" value="Cyt_P450"/>
</dbReference>
<gene>
    <name evidence="8" type="ORF">DFO67_11758</name>
</gene>